<dbReference type="HOGENOM" id="CLU_860831_0_0_1"/>
<protein>
    <recommendedName>
        <fullName evidence="10">Protein ARV</fullName>
    </recommendedName>
</protein>
<dbReference type="GO" id="GO:0097036">
    <property type="term" value="P:regulation of plasma membrane sterol distribution"/>
    <property type="evidence" value="ECO:0007669"/>
    <property type="project" value="UniProtKB-UniRule"/>
</dbReference>
<dbReference type="GeneID" id="20670325"/>
<gene>
    <name evidence="11" type="ORF">HETIRDRAFT_316372</name>
</gene>
<dbReference type="PANTHER" id="PTHR14467">
    <property type="entry name" value="ARV1"/>
    <property type="match status" value="1"/>
</dbReference>
<accession>W4KAH3</accession>
<name>W4KAH3_HETIT</name>
<dbReference type="EMBL" id="KI925457">
    <property type="protein sequence ID" value="ETW82773.1"/>
    <property type="molecule type" value="Genomic_DNA"/>
</dbReference>
<evidence type="ECO:0000256" key="4">
    <source>
        <dbReference type="ARBA" id="ARBA00022692"/>
    </source>
</evidence>
<dbReference type="GO" id="GO:0016125">
    <property type="term" value="P:sterol metabolic process"/>
    <property type="evidence" value="ECO:0007669"/>
    <property type="project" value="UniProtKB-UniRule"/>
</dbReference>
<evidence type="ECO:0000256" key="3">
    <source>
        <dbReference type="ARBA" id="ARBA00022448"/>
    </source>
</evidence>
<dbReference type="Pfam" id="PF04161">
    <property type="entry name" value="Arv1"/>
    <property type="match status" value="1"/>
</dbReference>
<comment type="subcellular location">
    <subcellularLocation>
        <location evidence="1 10">Endoplasmic reticulum membrane</location>
        <topology evidence="1 10">Multi-pass membrane protein</topology>
    </subcellularLocation>
    <subcellularLocation>
        <location evidence="10">Golgi apparatus membrane</location>
        <topology evidence="10">Multi-pass membrane protein</topology>
    </subcellularLocation>
</comment>
<evidence type="ECO:0000256" key="9">
    <source>
        <dbReference type="ARBA" id="ARBA00023136"/>
    </source>
</evidence>
<keyword evidence="10" id="KW-0333">Golgi apparatus</keyword>
<evidence type="ECO:0000313" key="11">
    <source>
        <dbReference type="EMBL" id="ETW82773.1"/>
    </source>
</evidence>
<keyword evidence="7 10" id="KW-0445">Lipid transport</keyword>
<sequence>MPLCTTCTQPLPHLYIVYQSAHNVRLERCTTCHEFADPYVTHDLLVIILDLILLKRGVYRHLLFNRGSKPRQVDQVSSSSKGNGIRRIKSCGLSESQARWWLTLRLGAVIVLVDSCKYASSYFLQAHLTASRILYNPNKIGDPWASETMRIFIRILLGCCVENVVFHIGITLSSSLVLIGLNWFSVQQRKRKTKGMLIQSRYASLTLIRCICRYSHIPLCLLYSSLSKFFLLFLLSVWGHPKSPAQGLPPPQYEHTIRVENPALRRVWEALDDDKLDREWVVRNVLGGMAAGFGLRVVLDCHPFFTTIVILSGWGIKTVVASVVGGWVGGKQIEETWLAYSIP</sequence>
<evidence type="ECO:0000256" key="8">
    <source>
        <dbReference type="ARBA" id="ARBA00023098"/>
    </source>
</evidence>
<dbReference type="GO" id="GO:0000139">
    <property type="term" value="C:Golgi membrane"/>
    <property type="evidence" value="ECO:0007669"/>
    <property type="project" value="UniProtKB-SubCell"/>
</dbReference>
<comment type="function">
    <text evidence="10">Regulates also the sphingolipid metabolism.</text>
</comment>
<comment type="function">
    <text evidence="10">Mediator of sterol homeostasis involved in sterol uptake, trafficking and distribution into membranes.</text>
</comment>
<dbReference type="KEGG" id="hir:HETIRDRAFT_316372"/>
<evidence type="ECO:0000256" key="7">
    <source>
        <dbReference type="ARBA" id="ARBA00023055"/>
    </source>
</evidence>
<dbReference type="STRING" id="747525.W4KAH3"/>
<comment type="caution">
    <text evidence="10">Lacks conserved residue(s) required for the propagation of feature annotation.</text>
</comment>
<evidence type="ECO:0000256" key="1">
    <source>
        <dbReference type="ARBA" id="ARBA00004477"/>
    </source>
</evidence>
<keyword evidence="9 10" id="KW-0472">Membrane</keyword>
<evidence type="ECO:0000313" key="12">
    <source>
        <dbReference type="Proteomes" id="UP000030671"/>
    </source>
</evidence>
<evidence type="ECO:0000256" key="5">
    <source>
        <dbReference type="ARBA" id="ARBA00022824"/>
    </source>
</evidence>
<keyword evidence="8 10" id="KW-0443">Lipid metabolism</keyword>
<dbReference type="eggNOG" id="KOG3134">
    <property type="taxonomic scope" value="Eukaryota"/>
</dbReference>
<keyword evidence="10" id="KW-0746">Sphingolipid metabolism</keyword>
<organism evidence="11 12">
    <name type="scientific">Heterobasidion irregulare (strain TC 32-1)</name>
    <dbReference type="NCBI Taxonomy" id="747525"/>
    <lineage>
        <taxon>Eukaryota</taxon>
        <taxon>Fungi</taxon>
        <taxon>Dikarya</taxon>
        <taxon>Basidiomycota</taxon>
        <taxon>Agaricomycotina</taxon>
        <taxon>Agaricomycetes</taxon>
        <taxon>Russulales</taxon>
        <taxon>Bondarzewiaceae</taxon>
        <taxon>Heterobasidion</taxon>
        <taxon>Heterobasidion annosum species complex</taxon>
    </lineage>
</organism>
<dbReference type="InParanoid" id="W4KAH3"/>
<keyword evidence="5 10" id="KW-0256">Endoplasmic reticulum</keyword>
<evidence type="ECO:0000256" key="10">
    <source>
        <dbReference type="RuleBase" id="RU368065"/>
    </source>
</evidence>
<dbReference type="GO" id="GO:0005789">
    <property type="term" value="C:endoplasmic reticulum membrane"/>
    <property type="evidence" value="ECO:0007669"/>
    <property type="project" value="UniProtKB-SubCell"/>
</dbReference>
<feature type="transmembrane region" description="Helical" evidence="10">
    <location>
        <begin position="219"/>
        <end position="239"/>
    </location>
</feature>
<dbReference type="PANTHER" id="PTHR14467:SF0">
    <property type="entry name" value="PROTEIN ARV1"/>
    <property type="match status" value="1"/>
</dbReference>
<dbReference type="RefSeq" id="XP_009545098.1">
    <property type="nucleotide sequence ID" value="XM_009546803.1"/>
</dbReference>
<evidence type="ECO:0000256" key="2">
    <source>
        <dbReference type="ARBA" id="ARBA00009187"/>
    </source>
</evidence>
<dbReference type="GO" id="GO:0032541">
    <property type="term" value="C:cortical endoplasmic reticulum"/>
    <property type="evidence" value="ECO:0007669"/>
    <property type="project" value="TreeGrafter"/>
</dbReference>
<dbReference type="AlphaFoldDB" id="W4KAH3"/>
<keyword evidence="3 10" id="KW-0813">Transport</keyword>
<dbReference type="Proteomes" id="UP000030671">
    <property type="component" value="Unassembled WGS sequence"/>
</dbReference>
<keyword evidence="4 10" id="KW-0812">Transmembrane</keyword>
<reference evidence="11 12" key="1">
    <citation type="journal article" date="2012" name="New Phytol.">
        <title>Insight into trade-off between wood decay and parasitism from the genome of a fungal forest pathogen.</title>
        <authorList>
            <person name="Olson A."/>
            <person name="Aerts A."/>
            <person name="Asiegbu F."/>
            <person name="Belbahri L."/>
            <person name="Bouzid O."/>
            <person name="Broberg A."/>
            <person name="Canback B."/>
            <person name="Coutinho P.M."/>
            <person name="Cullen D."/>
            <person name="Dalman K."/>
            <person name="Deflorio G."/>
            <person name="van Diepen L.T."/>
            <person name="Dunand C."/>
            <person name="Duplessis S."/>
            <person name="Durling M."/>
            <person name="Gonthier P."/>
            <person name="Grimwood J."/>
            <person name="Fossdal C.G."/>
            <person name="Hansson D."/>
            <person name="Henrissat B."/>
            <person name="Hietala A."/>
            <person name="Himmelstrand K."/>
            <person name="Hoffmeister D."/>
            <person name="Hogberg N."/>
            <person name="James T.Y."/>
            <person name="Karlsson M."/>
            <person name="Kohler A."/>
            <person name="Kues U."/>
            <person name="Lee Y.H."/>
            <person name="Lin Y.C."/>
            <person name="Lind M."/>
            <person name="Lindquist E."/>
            <person name="Lombard V."/>
            <person name="Lucas S."/>
            <person name="Lunden K."/>
            <person name="Morin E."/>
            <person name="Murat C."/>
            <person name="Park J."/>
            <person name="Raffaello T."/>
            <person name="Rouze P."/>
            <person name="Salamov A."/>
            <person name="Schmutz J."/>
            <person name="Solheim H."/>
            <person name="Stahlberg J."/>
            <person name="Velez H."/>
            <person name="de Vries R.P."/>
            <person name="Wiebenga A."/>
            <person name="Woodward S."/>
            <person name="Yakovlev I."/>
            <person name="Garbelotto M."/>
            <person name="Martin F."/>
            <person name="Grigoriev I.V."/>
            <person name="Stenlid J."/>
        </authorList>
    </citation>
    <scope>NUCLEOTIDE SEQUENCE [LARGE SCALE GENOMIC DNA]</scope>
    <source>
        <strain evidence="11 12">TC 32-1</strain>
    </source>
</reference>
<feature type="transmembrane region" description="Helical" evidence="10">
    <location>
        <begin position="164"/>
        <end position="184"/>
    </location>
</feature>
<dbReference type="GO" id="GO:0032366">
    <property type="term" value="P:intracellular sterol transport"/>
    <property type="evidence" value="ECO:0007669"/>
    <property type="project" value="UniProtKB-UniRule"/>
</dbReference>
<dbReference type="GO" id="GO:0006665">
    <property type="term" value="P:sphingolipid metabolic process"/>
    <property type="evidence" value="ECO:0007669"/>
    <property type="project" value="UniProtKB-UniRule"/>
</dbReference>
<keyword evidence="12" id="KW-1185">Reference proteome</keyword>
<dbReference type="OrthoDB" id="2192830at2759"/>
<dbReference type="InterPro" id="IPR007290">
    <property type="entry name" value="Arv1"/>
</dbReference>
<keyword evidence="6 10" id="KW-1133">Transmembrane helix</keyword>
<evidence type="ECO:0000256" key="6">
    <source>
        <dbReference type="ARBA" id="ARBA00022989"/>
    </source>
</evidence>
<proteinExistence type="inferred from homology"/>
<comment type="similarity">
    <text evidence="2 10">Belongs to the ARV1 family.</text>
</comment>